<dbReference type="GO" id="GO:0004364">
    <property type="term" value="F:glutathione transferase activity"/>
    <property type="evidence" value="ECO:0000318"/>
    <property type="project" value="GO_Central"/>
</dbReference>
<keyword evidence="7" id="KW-1185">Reference proteome</keyword>
<dbReference type="PROSITE" id="PS50405">
    <property type="entry name" value="GST_CTER"/>
    <property type="match status" value="1"/>
</dbReference>
<dbReference type="InterPro" id="IPR040079">
    <property type="entry name" value="Glutathione_S-Trfase"/>
</dbReference>
<dbReference type="PROSITE" id="PS50404">
    <property type="entry name" value="GST_NTER"/>
    <property type="match status" value="1"/>
</dbReference>
<comment type="similarity">
    <text evidence="1">Belongs to the GST superfamily.</text>
</comment>
<feature type="region of interest" description="Disordered" evidence="2">
    <location>
        <begin position="1"/>
        <end position="207"/>
    </location>
</feature>
<dbReference type="SFLD" id="SFLDS00019">
    <property type="entry name" value="Glutathione_Transferase_(cytos"/>
    <property type="match status" value="1"/>
</dbReference>
<feature type="domain" description="GST N-terminal" evidence="4">
    <location>
        <begin position="211"/>
        <end position="292"/>
    </location>
</feature>
<dbReference type="InterPro" id="IPR010987">
    <property type="entry name" value="Glutathione-S-Trfase_C-like"/>
</dbReference>
<dbReference type="InterPro" id="IPR004045">
    <property type="entry name" value="Glutathione_S-Trfase_N"/>
</dbReference>
<dbReference type="SUPFAM" id="SSF47616">
    <property type="entry name" value="GST C-terminal domain-like"/>
    <property type="match status" value="1"/>
</dbReference>
<dbReference type="OMA" id="WRQATPR"/>
<dbReference type="CDD" id="cd03046">
    <property type="entry name" value="GST_N_GTT1_like"/>
    <property type="match status" value="1"/>
</dbReference>
<evidence type="ECO:0008006" key="8">
    <source>
        <dbReference type="Google" id="ProtNLM"/>
    </source>
</evidence>
<proteinExistence type="inferred from homology"/>
<evidence type="ECO:0000259" key="5">
    <source>
        <dbReference type="PROSITE" id="PS50405"/>
    </source>
</evidence>
<feature type="compositionally biased region" description="Polar residues" evidence="2">
    <location>
        <begin position="139"/>
        <end position="149"/>
    </location>
</feature>
<dbReference type="PANTHER" id="PTHR44051:SF8">
    <property type="entry name" value="GLUTATHIONE S-TRANSFERASE GSTA"/>
    <property type="match status" value="1"/>
</dbReference>
<dbReference type="InterPro" id="IPR004046">
    <property type="entry name" value="GST_C"/>
</dbReference>
<name>A0A1Y1I0P9_KLENI</name>
<feature type="compositionally biased region" description="Gly residues" evidence="2">
    <location>
        <begin position="190"/>
        <end position="206"/>
    </location>
</feature>
<feature type="compositionally biased region" description="Polar residues" evidence="2">
    <location>
        <begin position="86"/>
        <end position="127"/>
    </location>
</feature>
<dbReference type="OrthoDB" id="1476867at2759"/>
<dbReference type="AlphaFoldDB" id="A0A1Y1I0P9"/>
<feature type="compositionally biased region" description="Polar residues" evidence="2">
    <location>
        <begin position="156"/>
        <end position="179"/>
    </location>
</feature>
<evidence type="ECO:0000259" key="4">
    <source>
        <dbReference type="PROSITE" id="PS50404"/>
    </source>
</evidence>
<evidence type="ECO:0000256" key="2">
    <source>
        <dbReference type="SAM" id="MobiDB-lite"/>
    </source>
</evidence>
<evidence type="ECO:0000313" key="6">
    <source>
        <dbReference type="EMBL" id="GAQ82346.1"/>
    </source>
</evidence>
<dbReference type="Gene3D" id="3.40.30.10">
    <property type="entry name" value="Glutaredoxin"/>
    <property type="match status" value="1"/>
</dbReference>
<dbReference type="Pfam" id="PF13409">
    <property type="entry name" value="GST_N_2"/>
    <property type="match status" value="1"/>
</dbReference>
<dbReference type="SFLD" id="SFLDG00358">
    <property type="entry name" value="Main_(cytGST)"/>
    <property type="match status" value="1"/>
</dbReference>
<dbReference type="Proteomes" id="UP000054558">
    <property type="component" value="Unassembled WGS sequence"/>
</dbReference>
<dbReference type="PANTHER" id="PTHR44051">
    <property type="entry name" value="GLUTATHIONE S-TRANSFERASE-RELATED"/>
    <property type="match status" value="1"/>
</dbReference>
<sequence>MAEAAQGKSDAPEAHESGAATERQPEPEVPTEKDQPPQQQETAPGEGDAPRPETSPAQPQEQQGGESGQDQPPPQDSEQPGGKPGQEQTPPEQATQNAQPGGQTAQETSPPGQAPQTLAQPGGQSAQGMPPPGQAPHVSAQSGGQTAQETPPPGQAPQTSERPWDQTGQEQQALGQRTGEQAPEKIEAQAGGGEEAAGKAAGGTGGEAQWDGGRVVFHHPFTRSTRVVFLLEQLGLPYKRVYVDKNLKPIGPPGSFPDLKLRALPTLLDNDVIITESIAIMEYLLEQYDPEHTLSPPHADKAARAQFLQWLVWAEASLTIPVVGYVVNIVLLPEEKRNQKLADAFKRTALEELGVLEAALAGKTRGIVGDSFSAADISLHYPIFLAAEHAQLVTPEWYPNIATWYAESKKLPAREKAFASM</sequence>
<dbReference type="STRING" id="105231.A0A1Y1I0P9"/>
<feature type="domain" description="GST C-terminal" evidence="5">
    <location>
        <begin position="300"/>
        <end position="421"/>
    </location>
</feature>
<dbReference type="InterPro" id="IPR036249">
    <property type="entry name" value="Thioredoxin-like_sf"/>
</dbReference>
<reference evidence="6 7" key="1">
    <citation type="journal article" date="2014" name="Nat. Commun.">
        <title>Klebsormidium flaccidum genome reveals primary factors for plant terrestrial adaptation.</title>
        <authorList>
            <person name="Hori K."/>
            <person name="Maruyama F."/>
            <person name="Fujisawa T."/>
            <person name="Togashi T."/>
            <person name="Yamamoto N."/>
            <person name="Seo M."/>
            <person name="Sato S."/>
            <person name="Yamada T."/>
            <person name="Mori H."/>
            <person name="Tajima N."/>
            <person name="Moriyama T."/>
            <person name="Ikeuchi M."/>
            <person name="Watanabe M."/>
            <person name="Wada H."/>
            <person name="Kobayashi K."/>
            <person name="Saito M."/>
            <person name="Masuda T."/>
            <person name="Sasaki-Sekimoto Y."/>
            <person name="Mashiguchi K."/>
            <person name="Awai K."/>
            <person name="Shimojima M."/>
            <person name="Masuda S."/>
            <person name="Iwai M."/>
            <person name="Nobusawa T."/>
            <person name="Narise T."/>
            <person name="Kondo S."/>
            <person name="Saito H."/>
            <person name="Sato R."/>
            <person name="Murakawa M."/>
            <person name="Ihara Y."/>
            <person name="Oshima-Yamada Y."/>
            <person name="Ohtaka K."/>
            <person name="Satoh M."/>
            <person name="Sonobe K."/>
            <person name="Ishii M."/>
            <person name="Ohtani R."/>
            <person name="Kanamori-Sato M."/>
            <person name="Honoki R."/>
            <person name="Miyazaki D."/>
            <person name="Mochizuki H."/>
            <person name="Umetsu J."/>
            <person name="Higashi K."/>
            <person name="Shibata D."/>
            <person name="Kamiya Y."/>
            <person name="Sato N."/>
            <person name="Nakamura Y."/>
            <person name="Tabata S."/>
            <person name="Ida S."/>
            <person name="Kurokawa K."/>
            <person name="Ohta H."/>
        </authorList>
    </citation>
    <scope>NUCLEOTIDE SEQUENCE [LARGE SCALE GENOMIC DNA]</scope>
    <source>
        <strain evidence="6 7">NIES-2285</strain>
    </source>
</reference>
<keyword evidence="3" id="KW-1133">Transmembrane helix</keyword>
<evidence type="ECO:0000256" key="1">
    <source>
        <dbReference type="ARBA" id="ARBA00007409"/>
    </source>
</evidence>
<gene>
    <name evidence="6" type="ORF">KFL_001080220</name>
</gene>
<evidence type="ECO:0000313" key="7">
    <source>
        <dbReference type="Proteomes" id="UP000054558"/>
    </source>
</evidence>
<protein>
    <recommendedName>
        <fullName evidence="8">Glutathione S-transferase</fullName>
    </recommendedName>
</protein>
<dbReference type="Pfam" id="PF00043">
    <property type="entry name" value="GST_C"/>
    <property type="match status" value="1"/>
</dbReference>
<evidence type="ECO:0000256" key="3">
    <source>
        <dbReference type="SAM" id="Phobius"/>
    </source>
</evidence>
<dbReference type="SUPFAM" id="SSF52833">
    <property type="entry name" value="Thioredoxin-like"/>
    <property type="match status" value="1"/>
</dbReference>
<dbReference type="InterPro" id="IPR036282">
    <property type="entry name" value="Glutathione-S-Trfase_C_sf"/>
</dbReference>
<feature type="transmembrane region" description="Helical" evidence="3">
    <location>
        <begin position="310"/>
        <end position="332"/>
    </location>
</feature>
<keyword evidence="3" id="KW-0812">Transmembrane</keyword>
<dbReference type="Gene3D" id="1.20.1050.10">
    <property type="match status" value="1"/>
</dbReference>
<accession>A0A1Y1I0P9</accession>
<dbReference type="GO" id="GO:0005737">
    <property type="term" value="C:cytoplasm"/>
    <property type="evidence" value="ECO:0000318"/>
    <property type="project" value="GO_Central"/>
</dbReference>
<feature type="compositionally biased region" description="Basic and acidic residues" evidence="2">
    <location>
        <begin position="23"/>
        <end position="35"/>
    </location>
</feature>
<organism evidence="6 7">
    <name type="scientific">Klebsormidium nitens</name>
    <name type="common">Green alga</name>
    <name type="synonym">Ulothrix nitens</name>
    <dbReference type="NCBI Taxonomy" id="105231"/>
    <lineage>
        <taxon>Eukaryota</taxon>
        <taxon>Viridiplantae</taxon>
        <taxon>Streptophyta</taxon>
        <taxon>Klebsormidiophyceae</taxon>
        <taxon>Klebsormidiales</taxon>
        <taxon>Klebsormidiaceae</taxon>
        <taxon>Klebsormidium</taxon>
    </lineage>
</organism>
<dbReference type="EMBL" id="DF237057">
    <property type="protein sequence ID" value="GAQ82346.1"/>
    <property type="molecule type" value="Genomic_DNA"/>
</dbReference>
<feature type="compositionally biased region" description="Low complexity" evidence="2">
    <location>
        <begin position="58"/>
        <end position="81"/>
    </location>
</feature>
<keyword evidence="3" id="KW-0472">Membrane</keyword>